<dbReference type="HAMAP" id="MF_01037">
    <property type="entry name" value="TrmFO"/>
    <property type="match status" value="1"/>
</dbReference>
<dbReference type="PROSITE" id="PS01281">
    <property type="entry name" value="GIDA_2"/>
    <property type="match status" value="1"/>
</dbReference>
<proteinExistence type="inferred from homology"/>
<dbReference type="Proteomes" id="UP001595536">
    <property type="component" value="Unassembled WGS sequence"/>
</dbReference>
<sequence length="474" mass="50842">MTANAPSATLPPVHVIGGGLAGSEAAWRLARAGVPVVLHEMRPVRGTEAHRTDSLAELVCSNSFRSDDASQNAVGLLHQEMRALGSLVMEAADANMVPAGGALAVDRDGFSAHVTRRLMEHPLVTVERGEIAGLPPAEWDEVIIATGPLTSPSLAGAIRDLTGSEALAFFDAIAPIVHRDSIDMSIAWMQSRYDKPGPGGTGADYINCPLDEAQYNAFIDGLLAGEKTSFREWELDTPYFDGCLPIEVMAERGRETLRHGPMKPVGLTNAHNPSVKPYAVVQLRQDNALGTLYNMVGFQTKLKHAAQVALFRTIPGLQNAEFARLGGLHRNTYINSPKLLDGQLRLKVQPRLRFAGQITGCEGYVESAATGMLAGLAAAAARLGRPFAPPPPTTAMGALLGHITGGHLEAQEEGAPRSFQPMNVNFGLFPPLEEPLRDDRGRRLRGKEKAAAKKQALTDRARRDLAGWIARGFA</sequence>
<feature type="binding site" evidence="11">
    <location>
        <begin position="17"/>
        <end position="22"/>
    </location>
    <ligand>
        <name>FAD</name>
        <dbReference type="ChEBI" id="CHEBI:57692"/>
    </ligand>
</feature>
<dbReference type="EMBL" id="JBHRUV010000046">
    <property type="protein sequence ID" value="MFC3266576.1"/>
    <property type="molecule type" value="Genomic_DNA"/>
</dbReference>
<reference evidence="15" key="1">
    <citation type="journal article" date="2019" name="Int. J. Syst. Evol. Microbiol.">
        <title>The Global Catalogue of Microorganisms (GCM) 10K type strain sequencing project: providing services to taxonomists for standard genome sequencing and annotation.</title>
        <authorList>
            <consortium name="The Broad Institute Genomics Platform"/>
            <consortium name="The Broad Institute Genome Sequencing Center for Infectious Disease"/>
            <person name="Wu L."/>
            <person name="Ma J."/>
        </authorList>
    </citation>
    <scope>NUCLEOTIDE SEQUENCE [LARGE SCALE GENOMIC DNA]</scope>
    <source>
        <strain evidence="15">CCM 7941</strain>
    </source>
</reference>
<evidence type="ECO:0000256" key="11">
    <source>
        <dbReference type="HAMAP-Rule" id="MF_01037"/>
    </source>
</evidence>
<comment type="function">
    <text evidence="11">Catalyzes the folate-dependent formation of 5-methyl-uridine at position 54 (M-5-U54) in all tRNAs.</text>
</comment>
<comment type="function">
    <text evidence="2">NAD-binding protein involved in the addition of a carboxymethylaminomethyl (cmnm) group at the wobble position (U34) of certain tRNAs, forming tRNA-cmnm(5)s(2)U34.</text>
</comment>
<evidence type="ECO:0000256" key="10">
    <source>
        <dbReference type="ARBA" id="ARBA00023027"/>
    </source>
</evidence>
<comment type="caution">
    <text evidence="14">The sequence shown here is derived from an EMBL/GenBank/DDBJ whole genome shotgun (WGS) entry which is preliminary data.</text>
</comment>
<keyword evidence="5 11" id="KW-0285">Flavoprotein</keyword>
<protein>
    <recommendedName>
        <fullName evidence="11">Methylenetetrahydrofolate--tRNA-(uracil-5-)-methyltransferase TrmFO</fullName>
        <ecNumber evidence="11">2.1.1.74</ecNumber>
    </recommendedName>
    <alternativeName>
        <fullName evidence="11">Folate-dependent tRNA (uracil-5-)-methyltransferase</fullName>
    </alternativeName>
    <alternativeName>
        <fullName evidence="11">Folate-dependent tRNA(M-5-U54)-methyltransferase</fullName>
    </alternativeName>
</protein>
<evidence type="ECO:0000256" key="6">
    <source>
        <dbReference type="ARBA" id="ARBA00022679"/>
    </source>
</evidence>
<dbReference type="NCBIfam" id="TIGR00137">
    <property type="entry name" value="gid_trmFO"/>
    <property type="match status" value="1"/>
</dbReference>
<feature type="domain" description="MnmG N-terminal" evidence="13">
    <location>
        <begin position="13"/>
        <end position="384"/>
    </location>
</feature>
<evidence type="ECO:0000256" key="12">
    <source>
        <dbReference type="SAM" id="MobiDB-lite"/>
    </source>
</evidence>
<keyword evidence="3 11" id="KW-0963">Cytoplasm</keyword>
<comment type="cofactor">
    <cofactor evidence="1 11">
        <name>FAD</name>
        <dbReference type="ChEBI" id="CHEBI:57692"/>
    </cofactor>
</comment>
<evidence type="ECO:0000256" key="8">
    <source>
        <dbReference type="ARBA" id="ARBA00022827"/>
    </source>
</evidence>
<evidence type="ECO:0000256" key="2">
    <source>
        <dbReference type="ARBA" id="ARBA00003717"/>
    </source>
</evidence>
<dbReference type="EC" id="2.1.1.74" evidence="11"/>
<dbReference type="Pfam" id="PF01134">
    <property type="entry name" value="GIDA"/>
    <property type="match status" value="1"/>
</dbReference>
<keyword evidence="15" id="KW-1185">Reference proteome</keyword>
<dbReference type="InterPro" id="IPR002218">
    <property type="entry name" value="MnmG-rel"/>
</dbReference>
<keyword evidence="6 11" id="KW-0808">Transferase</keyword>
<dbReference type="PANTHER" id="PTHR11806:SF2">
    <property type="entry name" value="METHYLENETETRAHYDROFOLATE--TRNA-(URACIL-5-)-METHYLTRANSFERASE TRMFO"/>
    <property type="match status" value="1"/>
</dbReference>
<keyword evidence="8 11" id="KW-0274">FAD</keyword>
<keyword evidence="10 11" id="KW-0520">NAD</keyword>
<keyword evidence="7 11" id="KW-0819">tRNA processing</keyword>
<comment type="catalytic activity">
    <reaction evidence="11">
        <text>uridine(54) in tRNA + (6R)-5,10-methylene-5,6,7,8-tetrahydrofolate + NADPH + H(+) = 5-methyluridine(54) in tRNA + (6S)-5,6,7,8-tetrahydrofolate + NADP(+)</text>
        <dbReference type="Rhea" id="RHEA:62372"/>
        <dbReference type="Rhea" id="RHEA-COMP:10167"/>
        <dbReference type="Rhea" id="RHEA-COMP:10193"/>
        <dbReference type="ChEBI" id="CHEBI:15378"/>
        <dbReference type="ChEBI" id="CHEBI:15636"/>
        <dbReference type="ChEBI" id="CHEBI:57453"/>
        <dbReference type="ChEBI" id="CHEBI:57783"/>
        <dbReference type="ChEBI" id="CHEBI:58349"/>
        <dbReference type="ChEBI" id="CHEBI:65315"/>
        <dbReference type="ChEBI" id="CHEBI:74447"/>
        <dbReference type="EC" id="2.1.1.74"/>
    </reaction>
</comment>
<organism evidence="14 15">
    <name type="scientific">Camelimonas abortus</name>
    <dbReference type="NCBI Taxonomy" id="1017184"/>
    <lineage>
        <taxon>Bacteria</taxon>
        <taxon>Pseudomonadati</taxon>
        <taxon>Pseudomonadota</taxon>
        <taxon>Alphaproteobacteria</taxon>
        <taxon>Hyphomicrobiales</taxon>
        <taxon>Chelatococcaceae</taxon>
        <taxon>Camelimonas</taxon>
    </lineage>
</organism>
<dbReference type="Gene3D" id="3.50.50.60">
    <property type="entry name" value="FAD/NAD(P)-binding domain"/>
    <property type="match status" value="2"/>
</dbReference>
<keyword evidence="4 11" id="KW-0489">Methyltransferase</keyword>
<evidence type="ECO:0000259" key="13">
    <source>
        <dbReference type="Pfam" id="PF01134"/>
    </source>
</evidence>
<dbReference type="InterPro" id="IPR004417">
    <property type="entry name" value="TrmFO"/>
</dbReference>
<comment type="similarity">
    <text evidence="11">Belongs to the MnmG family. TrmFO subfamily.</text>
</comment>
<comment type="catalytic activity">
    <reaction evidence="11">
        <text>uridine(54) in tRNA + (6R)-5,10-methylene-5,6,7,8-tetrahydrofolate + NADH + H(+) = 5-methyluridine(54) in tRNA + (6S)-5,6,7,8-tetrahydrofolate + NAD(+)</text>
        <dbReference type="Rhea" id="RHEA:16873"/>
        <dbReference type="Rhea" id="RHEA-COMP:10167"/>
        <dbReference type="Rhea" id="RHEA-COMP:10193"/>
        <dbReference type="ChEBI" id="CHEBI:15378"/>
        <dbReference type="ChEBI" id="CHEBI:15636"/>
        <dbReference type="ChEBI" id="CHEBI:57453"/>
        <dbReference type="ChEBI" id="CHEBI:57540"/>
        <dbReference type="ChEBI" id="CHEBI:57945"/>
        <dbReference type="ChEBI" id="CHEBI:65315"/>
        <dbReference type="ChEBI" id="CHEBI:74447"/>
        <dbReference type="EC" id="2.1.1.74"/>
    </reaction>
</comment>
<dbReference type="SUPFAM" id="SSF51905">
    <property type="entry name" value="FAD/NAD(P)-binding domain"/>
    <property type="match status" value="1"/>
</dbReference>
<dbReference type="RefSeq" id="WP_376830684.1">
    <property type="nucleotide sequence ID" value="NZ_JBHLWR010000006.1"/>
</dbReference>
<evidence type="ECO:0000256" key="7">
    <source>
        <dbReference type="ARBA" id="ARBA00022694"/>
    </source>
</evidence>
<dbReference type="InterPro" id="IPR020595">
    <property type="entry name" value="MnmG-rel_CS"/>
</dbReference>
<dbReference type="InterPro" id="IPR036188">
    <property type="entry name" value="FAD/NAD-bd_sf"/>
</dbReference>
<evidence type="ECO:0000313" key="15">
    <source>
        <dbReference type="Proteomes" id="UP001595536"/>
    </source>
</evidence>
<evidence type="ECO:0000313" key="14">
    <source>
        <dbReference type="EMBL" id="MFC3266576.1"/>
    </source>
</evidence>
<dbReference type="NCBIfam" id="NF003739">
    <property type="entry name" value="PRK05335.1"/>
    <property type="match status" value="1"/>
</dbReference>
<evidence type="ECO:0000256" key="1">
    <source>
        <dbReference type="ARBA" id="ARBA00001974"/>
    </source>
</evidence>
<evidence type="ECO:0000256" key="9">
    <source>
        <dbReference type="ARBA" id="ARBA00022857"/>
    </source>
</evidence>
<comment type="subcellular location">
    <subcellularLocation>
        <location evidence="11">Cytoplasm</location>
    </subcellularLocation>
</comment>
<name>A0ABV7LFD3_9HYPH</name>
<keyword evidence="9 11" id="KW-0521">NADP</keyword>
<evidence type="ECO:0000256" key="4">
    <source>
        <dbReference type="ARBA" id="ARBA00022603"/>
    </source>
</evidence>
<accession>A0ABV7LFD3</accession>
<evidence type="ECO:0000256" key="5">
    <source>
        <dbReference type="ARBA" id="ARBA00022630"/>
    </source>
</evidence>
<evidence type="ECO:0000256" key="3">
    <source>
        <dbReference type="ARBA" id="ARBA00022490"/>
    </source>
</evidence>
<dbReference type="PANTHER" id="PTHR11806">
    <property type="entry name" value="GLUCOSE INHIBITED DIVISION PROTEIN A"/>
    <property type="match status" value="1"/>
</dbReference>
<gene>
    <name evidence="11 14" type="primary">trmFO</name>
    <name evidence="14" type="ORF">ACFOEX_09435</name>
</gene>
<dbReference type="InterPro" id="IPR040131">
    <property type="entry name" value="MnmG_N"/>
</dbReference>
<feature type="region of interest" description="Disordered" evidence="12">
    <location>
        <begin position="435"/>
        <end position="456"/>
    </location>
</feature>